<dbReference type="Proteomes" id="UP000192441">
    <property type="component" value="Unassembled WGS sequence"/>
</dbReference>
<keyword evidence="2" id="KW-1133">Transmembrane helix</keyword>
<feature type="transmembrane region" description="Helical" evidence="2">
    <location>
        <begin position="25"/>
        <end position="43"/>
    </location>
</feature>
<keyword evidence="3" id="KW-0614">Plasmid</keyword>
<evidence type="ECO:0000256" key="2">
    <source>
        <dbReference type="SAM" id="Phobius"/>
    </source>
</evidence>
<evidence type="ECO:0000313" key="5">
    <source>
        <dbReference type="Proteomes" id="UP000192441"/>
    </source>
</evidence>
<keyword evidence="2" id="KW-0472">Membrane</keyword>
<dbReference type="RefSeq" id="WP_083132728.1">
    <property type="nucleotide sequence ID" value="NZ_AP022607.1"/>
</dbReference>
<reference evidence="4 5" key="1">
    <citation type="submission" date="2016-12" db="EMBL/GenBank/DDBJ databases">
        <title>The new phylogeny of genus Mycobacterium.</title>
        <authorList>
            <person name="Tortoli E."/>
            <person name="Trovato A."/>
            <person name="Cirillo D.M."/>
        </authorList>
    </citation>
    <scope>NUCLEOTIDE SEQUENCE [LARGE SCALE GENOMIC DNA]</scope>
    <source>
        <strain evidence="4 5">DSM 44624</strain>
    </source>
</reference>
<organism evidence="4 5">
    <name type="scientific">Mycobacterium branderi</name>
    <dbReference type="NCBI Taxonomy" id="43348"/>
    <lineage>
        <taxon>Bacteria</taxon>
        <taxon>Bacillati</taxon>
        <taxon>Actinomycetota</taxon>
        <taxon>Actinomycetes</taxon>
        <taxon>Mycobacteriales</taxon>
        <taxon>Mycobacteriaceae</taxon>
        <taxon>Mycobacterium</taxon>
    </lineage>
</organism>
<protein>
    <submittedName>
        <fullName evidence="4">Uncharacterized protein</fullName>
    </submittedName>
</protein>
<feature type="compositionally biased region" description="Low complexity" evidence="1">
    <location>
        <begin position="91"/>
        <end position="110"/>
    </location>
</feature>
<keyword evidence="6" id="KW-1185">Reference proteome</keyword>
<evidence type="ECO:0000256" key="1">
    <source>
        <dbReference type="SAM" id="MobiDB-lite"/>
    </source>
</evidence>
<evidence type="ECO:0000313" key="4">
    <source>
        <dbReference type="EMBL" id="ORA35458.1"/>
    </source>
</evidence>
<dbReference type="Proteomes" id="UP000467379">
    <property type="component" value="Plasmid pJCM12687"/>
</dbReference>
<reference evidence="3" key="3">
    <citation type="submission" date="2020-02" db="EMBL/GenBank/DDBJ databases">
        <authorList>
            <person name="Matsumoto Y."/>
            <person name="Kinjo T."/>
            <person name="Motooka D."/>
            <person name="Nabeya D."/>
            <person name="Jung N."/>
            <person name="Uechi K."/>
            <person name="Horii T."/>
            <person name="Iida T."/>
            <person name="Fujita J."/>
            <person name="Nakamura S."/>
        </authorList>
    </citation>
    <scope>NUCLEOTIDE SEQUENCE</scope>
    <source>
        <strain evidence="3">JCM 12687</strain>
        <plasmid evidence="3">pJCM12687</plasmid>
    </source>
</reference>
<keyword evidence="2" id="KW-0812">Transmembrane</keyword>
<dbReference type="AlphaFoldDB" id="A0A7I7WDW3"/>
<dbReference type="EMBL" id="AP022607">
    <property type="protein sequence ID" value="BBZ15167.1"/>
    <property type="molecule type" value="Genomic_DNA"/>
</dbReference>
<evidence type="ECO:0000313" key="6">
    <source>
        <dbReference type="Proteomes" id="UP000467379"/>
    </source>
</evidence>
<name>A0A7I7WDW3_9MYCO</name>
<proteinExistence type="predicted"/>
<sequence length="134" mass="14686">MTFPHNPIQYDSSPPPQQAPYRKPIVLWTISALCWVPAAVLLLGLHQRLPGTLLMAVSILAARLALANRAKPSGGGQFPVSHSYSPPPQQYPYSGGYAAPQQQYPYHGAYPPAPQQYPYPGAYPPPPQRFSPPR</sequence>
<feature type="region of interest" description="Disordered" evidence="1">
    <location>
        <begin position="71"/>
        <end position="134"/>
    </location>
</feature>
<accession>A0A7I7WDW3</accession>
<geneLocation type="plasmid" evidence="3 6">
    <name>pJCM12687</name>
</geneLocation>
<feature type="compositionally biased region" description="Pro residues" evidence="1">
    <location>
        <begin position="111"/>
        <end position="134"/>
    </location>
</feature>
<reference evidence="3 6" key="2">
    <citation type="journal article" date="2019" name="Emerg. Microbes Infect.">
        <title>Comprehensive subspecies identification of 175 nontuberculous mycobacteria species based on 7547 genomic profiles.</title>
        <authorList>
            <person name="Matsumoto Y."/>
            <person name="Kinjo T."/>
            <person name="Motooka D."/>
            <person name="Nabeya D."/>
            <person name="Jung N."/>
            <person name="Uechi K."/>
            <person name="Horii T."/>
            <person name="Iida T."/>
            <person name="Fujita J."/>
            <person name="Nakamura S."/>
        </authorList>
    </citation>
    <scope>NUCLEOTIDE SEQUENCE [LARGE SCALE GENOMIC DNA]</scope>
    <source>
        <strain evidence="3 6">JCM 12687</strain>
        <plasmid evidence="3">pJCM12687</plasmid>
    </source>
</reference>
<evidence type="ECO:0000313" key="3">
    <source>
        <dbReference type="EMBL" id="BBZ15167.1"/>
    </source>
</evidence>
<gene>
    <name evidence="4" type="ORF">BST20_17865</name>
    <name evidence="3" type="ORF">MBRA_53620</name>
</gene>
<dbReference type="EMBL" id="MVHM01000012">
    <property type="protein sequence ID" value="ORA35458.1"/>
    <property type="molecule type" value="Genomic_DNA"/>
</dbReference>